<dbReference type="InterPro" id="IPR053137">
    <property type="entry name" value="NLR-like"/>
</dbReference>
<dbReference type="PANTHER" id="PTHR46082">
    <property type="entry name" value="ATP/GTP-BINDING PROTEIN-RELATED"/>
    <property type="match status" value="1"/>
</dbReference>
<reference evidence="2" key="1">
    <citation type="journal article" date="2020" name="Stud. Mycol.">
        <title>101 Dothideomycetes genomes: a test case for predicting lifestyles and emergence of pathogens.</title>
        <authorList>
            <person name="Haridas S."/>
            <person name="Albert R."/>
            <person name="Binder M."/>
            <person name="Bloem J."/>
            <person name="Labutti K."/>
            <person name="Salamov A."/>
            <person name="Andreopoulos B."/>
            <person name="Baker S."/>
            <person name="Barry K."/>
            <person name="Bills G."/>
            <person name="Bluhm B."/>
            <person name="Cannon C."/>
            <person name="Castanera R."/>
            <person name="Culley D."/>
            <person name="Daum C."/>
            <person name="Ezra D."/>
            <person name="Gonzalez J."/>
            <person name="Henrissat B."/>
            <person name="Kuo A."/>
            <person name="Liang C."/>
            <person name="Lipzen A."/>
            <person name="Lutzoni F."/>
            <person name="Magnuson J."/>
            <person name="Mondo S."/>
            <person name="Nolan M."/>
            <person name="Ohm R."/>
            <person name="Pangilinan J."/>
            <person name="Park H.-J."/>
            <person name="Ramirez L."/>
            <person name="Alfaro M."/>
            <person name="Sun H."/>
            <person name="Tritt A."/>
            <person name="Yoshinaga Y."/>
            <person name="Zwiers L.-H."/>
            <person name="Turgeon B."/>
            <person name="Goodwin S."/>
            <person name="Spatafora J."/>
            <person name="Crous P."/>
            <person name="Grigoriev I."/>
        </authorList>
    </citation>
    <scope>NUCLEOTIDE SEQUENCE</scope>
    <source>
        <strain evidence="2">CBS 627.86</strain>
    </source>
</reference>
<dbReference type="InterPro" id="IPR011990">
    <property type="entry name" value="TPR-like_helical_dom_sf"/>
</dbReference>
<dbReference type="Pfam" id="PF13424">
    <property type="entry name" value="TPR_12"/>
    <property type="match status" value="2"/>
</dbReference>
<name>A0A6A5Z1T1_9PLEO</name>
<evidence type="ECO:0000313" key="3">
    <source>
        <dbReference type="Proteomes" id="UP000799770"/>
    </source>
</evidence>
<dbReference type="AlphaFoldDB" id="A0A6A5Z1T1"/>
<dbReference type="Proteomes" id="UP000799770">
    <property type="component" value="Unassembled WGS sequence"/>
</dbReference>
<dbReference type="Gene3D" id="1.25.40.10">
    <property type="entry name" value="Tetratricopeptide repeat domain"/>
    <property type="match status" value="2"/>
</dbReference>
<gene>
    <name evidence="2" type="ORF">BDV96DRAFT_648635</name>
</gene>
<organism evidence="2 3">
    <name type="scientific">Lophiotrema nucula</name>
    <dbReference type="NCBI Taxonomy" id="690887"/>
    <lineage>
        <taxon>Eukaryota</taxon>
        <taxon>Fungi</taxon>
        <taxon>Dikarya</taxon>
        <taxon>Ascomycota</taxon>
        <taxon>Pezizomycotina</taxon>
        <taxon>Dothideomycetes</taxon>
        <taxon>Pleosporomycetidae</taxon>
        <taxon>Pleosporales</taxon>
        <taxon>Lophiotremataceae</taxon>
        <taxon>Lophiotrema</taxon>
    </lineage>
</organism>
<dbReference type="PANTHER" id="PTHR46082:SF6">
    <property type="entry name" value="AAA+ ATPASE DOMAIN-CONTAINING PROTEIN-RELATED"/>
    <property type="match status" value="1"/>
</dbReference>
<evidence type="ECO:0000256" key="1">
    <source>
        <dbReference type="SAM" id="Phobius"/>
    </source>
</evidence>
<sequence length="1093" mass="124218">MAYALKVLHNTSAKGSAQDAVHKNSVVDIVIVHDLNRNVQDGWTESSSGVLWPRDLLPKSVRIARILAFEYEPSAARFFQDSCERALRTFAENLMTFLHTDRDLEGCERRSIIFLFDFLYSIFVSTYAIIFFGTYHTRHDATRWLDYEHQLKSQRIGLNRLKSAVVPKRDSDAILSINVGFSPLMKQFHVFFFWEQIVTDIGNRAEHMVDYESAAPVLEDTERASIYATHYDMVKHTRPDDTGYRTILSALLRYTRAAPALIHRRWEKASEYLRGLRSQQASELAGFDFNIHVEEPSRRASEVTEKILNEYFFLPREAYWGVFTIDATSTQTAQVSFAELGRLGGLEATGSAGRHWLSTRKQPWLPIIDNADDPTLDVARMIPVGINGQILITTRNPYLHSLGTIPSIELKGMKKHEALQLLFKRAEIPMPWEKSKGYIIAEALGYLALALIQAGNCISRNWCELENCLKFHEEHRKKNNQRHVNSPGTSIKEDEVNVYPTFDFSLSALEMQDTVPAQDAVEILNIVAFYHFDNIRKDIFTRAVANTVKVLRQPSAESFKDRVAARIGNALQPPSILPRLLKADHQQLHEFRITKALYELYKLSFITYSVKGDAISLHPLVHSWARDRLELGQRRLWAQIALNTLLISFSLPPEDVDDGEGSFKGDMLPHLDSCLQVCPIKIGYSISPPTNSQLNWSKLFGWSLFFIMRQQVLAAAKCGYVYAARGRFSNAADHLTIAKDSLVQLLGDENEKTMASMLGLAHVCWGLGRLEEAIALQKRVVRARSKVYGAQHPDTLRAMDKFGQSHWLHGQYHEALSIQQSTTKQMALALGPEHDDTLAALDNLGVTLGSWYRYEESREVHERVLEARRTRMGPTHLDTLVTLNNLAMALLDLRKLEKAKEMMTLVYEERRKQLGKEHPWTLWAICNLSKVKIALNEYSEAEPELVEGIAAAKRSLGDDHLGVLMGEGQLARAYARQGRLEEGEQLGLQTLRRLEISRGVAHPDSVFARWKLVQLYELAGKHRDAISMCQVALERIKMRLSVSHPMFNMVSSKLIFLRRLVAGEPEKTVDGLEETETSITSFLSHRSQGQKTW</sequence>
<keyword evidence="3" id="KW-1185">Reference proteome</keyword>
<dbReference type="OrthoDB" id="5086500at2759"/>
<keyword evidence="1" id="KW-0472">Membrane</keyword>
<proteinExistence type="predicted"/>
<protein>
    <submittedName>
        <fullName evidence="2">Uncharacterized protein</fullName>
    </submittedName>
</protein>
<evidence type="ECO:0000313" key="2">
    <source>
        <dbReference type="EMBL" id="KAF2113014.1"/>
    </source>
</evidence>
<keyword evidence="1" id="KW-1133">Transmembrane helix</keyword>
<dbReference type="Pfam" id="PF13374">
    <property type="entry name" value="TPR_10"/>
    <property type="match status" value="1"/>
</dbReference>
<dbReference type="EMBL" id="ML977329">
    <property type="protein sequence ID" value="KAF2113014.1"/>
    <property type="molecule type" value="Genomic_DNA"/>
</dbReference>
<dbReference type="SUPFAM" id="SSF48452">
    <property type="entry name" value="TPR-like"/>
    <property type="match status" value="3"/>
</dbReference>
<accession>A0A6A5Z1T1</accession>
<keyword evidence="1" id="KW-0812">Transmembrane</keyword>
<feature type="transmembrane region" description="Helical" evidence="1">
    <location>
        <begin position="112"/>
        <end position="135"/>
    </location>
</feature>